<name>A0A2S2N6L2_SCHGA</name>
<evidence type="ECO:0000313" key="1">
    <source>
        <dbReference type="EMBL" id="MBY12708.1"/>
    </source>
</evidence>
<proteinExistence type="predicted"/>
<organism evidence="1">
    <name type="scientific">Schizaphis graminum</name>
    <name type="common">Green bug aphid</name>
    <dbReference type="NCBI Taxonomy" id="13262"/>
    <lineage>
        <taxon>Eukaryota</taxon>
        <taxon>Metazoa</taxon>
        <taxon>Ecdysozoa</taxon>
        <taxon>Arthropoda</taxon>
        <taxon>Hexapoda</taxon>
        <taxon>Insecta</taxon>
        <taxon>Pterygota</taxon>
        <taxon>Neoptera</taxon>
        <taxon>Paraneoptera</taxon>
        <taxon>Hemiptera</taxon>
        <taxon>Sternorrhyncha</taxon>
        <taxon>Aphidomorpha</taxon>
        <taxon>Aphidoidea</taxon>
        <taxon>Aphididae</taxon>
        <taxon>Aphidini</taxon>
        <taxon>Schizaphis</taxon>
    </lineage>
</organism>
<accession>A0A2S2N6L2</accession>
<gene>
    <name evidence="1" type="ORF">g.21565</name>
</gene>
<dbReference type="EMBL" id="GGMR01000089">
    <property type="protein sequence ID" value="MBY12708.1"/>
    <property type="molecule type" value="Transcribed_RNA"/>
</dbReference>
<reference evidence="1" key="1">
    <citation type="submission" date="2018-04" db="EMBL/GenBank/DDBJ databases">
        <title>Transcriptome of Schizaphis graminum biotype I.</title>
        <authorList>
            <person name="Scully E.D."/>
            <person name="Geib S.M."/>
            <person name="Palmer N.A."/>
            <person name="Koch K."/>
            <person name="Bradshaw J."/>
            <person name="Heng-Moss T."/>
            <person name="Sarath G."/>
        </authorList>
    </citation>
    <scope>NUCLEOTIDE SEQUENCE</scope>
</reference>
<sequence length="159" mass="17129">MKNNNNKNGSRTMDCNSAQLTALGTDQLNVYKKKKKKLIHPECCTRAEWRSGTAPPLTHALAAVPSLSLTPLALRSRSRGPRSLTGHVIDVSPTAWFKNTISSARKIARASAETRVRDPSGIFGAIRPVSTGGRNTTAVGSRPAVSVATRRRKSVNIVI</sequence>
<protein>
    <submittedName>
        <fullName evidence="1">Uncharacterized protein</fullName>
    </submittedName>
</protein>
<dbReference type="AlphaFoldDB" id="A0A2S2N6L2"/>